<gene>
    <name evidence="5" type="primary">truB</name>
    <name evidence="9" type="ORF">FB389_0072</name>
</gene>
<dbReference type="Pfam" id="PF09142">
    <property type="entry name" value="TruB_C"/>
    <property type="match status" value="1"/>
</dbReference>
<comment type="similarity">
    <text evidence="2 5">Belongs to the pseudouridine synthase TruB family. Type 1 subfamily.</text>
</comment>
<evidence type="ECO:0000259" key="8">
    <source>
        <dbReference type="Pfam" id="PF16198"/>
    </source>
</evidence>
<dbReference type="PANTHER" id="PTHR13767">
    <property type="entry name" value="TRNA-PSEUDOURIDINE SYNTHASE"/>
    <property type="match status" value="1"/>
</dbReference>
<comment type="caution">
    <text evidence="9">The sequence shown here is derived from an EMBL/GenBank/DDBJ whole genome shotgun (WGS) entry which is preliminary data.</text>
</comment>
<feature type="active site" description="Nucleophile" evidence="5">
    <location>
        <position position="76"/>
    </location>
</feature>
<dbReference type="CDD" id="cd02573">
    <property type="entry name" value="PseudoU_synth_EcTruB"/>
    <property type="match status" value="1"/>
</dbReference>
<dbReference type="InterPro" id="IPR036974">
    <property type="entry name" value="PUA_sf"/>
</dbReference>
<dbReference type="EMBL" id="VFNV01000001">
    <property type="protein sequence ID" value="TQK75446.1"/>
    <property type="molecule type" value="Genomic_DNA"/>
</dbReference>
<name>A0A542SLE5_9MICO</name>
<keyword evidence="10" id="KW-1185">Reference proteome</keyword>
<dbReference type="Proteomes" id="UP000316181">
    <property type="component" value="Unassembled WGS sequence"/>
</dbReference>
<dbReference type="InterPro" id="IPR020103">
    <property type="entry name" value="PsdUridine_synth_cat_dom_sf"/>
</dbReference>
<feature type="domain" description="Pseudouridine synthase II N-terminal" evidence="6">
    <location>
        <begin position="61"/>
        <end position="225"/>
    </location>
</feature>
<organism evidence="9 10">
    <name type="scientific">Rarobacter incanus</name>
    <dbReference type="NCBI Taxonomy" id="153494"/>
    <lineage>
        <taxon>Bacteria</taxon>
        <taxon>Bacillati</taxon>
        <taxon>Actinomycetota</taxon>
        <taxon>Actinomycetes</taxon>
        <taxon>Micrococcales</taxon>
        <taxon>Rarobacteraceae</taxon>
        <taxon>Rarobacter</taxon>
    </lineage>
</organism>
<evidence type="ECO:0000259" key="6">
    <source>
        <dbReference type="Pfam" id="PF01509"/>
    </source>
</evidence>
<protein>
    <recommendedName>
        <fullName evidence="5">tRNA pseudouridine synthase B</fullName>
        <ecNumber evidence="5">5.4.99.25</ecNumber>
    </recommendedName>
    <alternativeName>
        <fullName evidence="5">tRNA pseudouridine(55) synthase</fullName>
        <shortName evidence="5">Psi55 synthase</shortName>
    </alternativeName>
    <alternativeName>
        <fullName evidence="5">tRNA pseudouridylate synthase</fullName>
    </alternativeName>
    <alternativeName>
        <fullName evidence="5">tRNA-uridine isomerase</fullName>
    </alternativeName>
</protein>
<comment type="catalytic activity">
    <reaction evidence="1 5">
        <text>uridine(55) in tRNA = pseudouridine(55) in tRNA</text>
        <dbReference type="Rhea" id="RHEA:42532"/>
        <dbReference type="Rhea" id="RHEA-COMP:10101"/>
        <dbReference type="Rhea" id="RHEA-COMP:10102"/>
        <dbReference type="ChEBI" id="CHEBI:65314"/>
        <dbReference type="ChEBI" id="CHEBI:65315"/>
        <dbReference type="EC" id="5.4.99.25"/>
    </reaction>
</comment>
<dbReference type="InterPro" id="IPR002501">
    <property type="entry name" value="PsdUridine_synth_N"/>
</dbReference>
<evidence type="ECO:0000256" key="5">
    <source>
        <dbReference type="HAMAP-Rule" id="MF_01080"/>
    </source>
</evidence>
<dbReference type="Gene3D" id="2.30.130.10">
    <property type="entry name" value="PUA domain"/>
    <property type="match status" value="1"/>
</dbReference>
<dbReference type="NCBIfam" id="TIGR00431">
    <property type="entry name" value="TruB"/>
    <property type="match status" value="1"/>
</dbReference>
<dbReference type="SUPFAM" id="SSF55120">
    <property type="entry name" value="Pseudouridine synthase"/>
    <property type="match status" value="1"/>
</dbReference>
<dbReference type="Pfam" id="PF01509">
    <property type="entry name" value="TruB_N"/>
    <property type="match status" value="1"/>
</dbReference>
<dbReference type="HAMAP" id="MF_01080">
    <property type="entry name" value="TruB_bact"/>
    <property type="match status" value="1"/>
</dbReference>
<proteinExistence type="inferred from homology"/>
<feature type="domain" description="tRNA pseudouridylate synthase B C-terminal" evidence="8">
    <location>
        <begin position="226"/>
        <end position="266"/>
    </location>
</feature>
<dbReference type="Pfam" id="PF16198">
    <property type="entry name" value="TruB_C_2"/>
    <property type="match status" value="1"/>
</dbReference>
<dbReference type="EC" id="5.4.99.25" evidence="5"/>
<evidence type="ECO:0000256" key="3">
    <source>
        <dbReference type="ARBA" id="ARBA00022694"/>
    </source>
</evidence>
<comment type="function">
    <text evidence="5">Responsible for synthesis of pseudouridine from uracil-55 in the psi GC loop of transfer RNAs.</text>
</comment>
<sequence length="348" mass="36965">MLARRRNRELGCPLSRINLVAWHAVNTKRIDTRPWAKTDNGVIVVDKPQGWTSHDVVGKIRSLAKNRRVGHAGTLDPMATGVLVVGIGRGTKLLQYIVDAPKEYVATVRLGVATSTEDAEGEVTLAPGCGGVDADHLARVVERFVGDIQQVPSAVSAIKVDGKRAYARVRAGETVELAARPITIHSIFVLGYEPQFHRDSERPNEAPVPVMDVTIAVRCGAGTYIRALGRDIAHALGTVGHLTALRRTSVGGFSSAQARTPTQLEGETISAGALAVTTLADAAAKVLPVRLIDENESAELGYGRSIDPSDTPGVVAAIGGDGELVALVNNQSERAQVRARPVLVVMPR</sequence>
<dbReference type="InterPro" id="IPR015947">
    <property type="entry name" value="PUA-like_sf"/>
</dbReference>
<dbReference type="GO" id="GO:0031119">
    <property type="term" value="P:tRNA pseudouridine synthesis"/>
    <property type="evidence" value="ECO:0007669"/>
    <property type="project" value="UniProtKB-UniRule"/>
</dbReference>
<evidence type="ECO:0000256" key="1">
    <source>
        <dbReference type="ARBA" id="ARBA00000385"/>
    </source>
</evidence>
<evidence type="ECO:0000259" key="7">
    <source>
        <dbReference type="Pfam" id="PF09142"/>
    </source>
</evidence>
<reference evidence="9 10" key="1">
    <citation type="submission" date="2019-06" db="EMBL/GenBank/DDBJ databases">
        <title>Sequencing the genomes of 1000 actinobacteria strains.</title>
        <authorList>
            <person name="Klenk H.-P."/>
        </authorList>
    </citation>
    <scope>NUCLEOTIDE SEQUENCE [LARGE SCALE GENOMIC DNA]</scope>
    <source>
        <strain evidence="9 10">DSM 10596</strain>
    </source>
</reference>
<dbReference type="AlphaFoldDB" id="A0A542SLE5"/>
<feature type="domain" description="tRNA pseudouridine synthase II TruB subfamily 2 C-terminal" evidence="7">
    <location>
        <begin position="288"/>
        <end position="344"/>
    </location>
</feature>
<dbReference type="InterPro" id="IPR015225">
    <property type="entry name" value="tRNA_psdUridine_synth_fam2_C"/>
</dbReference>
<dbReference type="InterPro" id="IPR014780">
    <property type="entry name" value="tRNA_psdUridine_synth_TruB"/>
</dbReference>
<dbReference type="InterPro" id="IPR032819">
    <property type="entry name" value="TruB_C"/>
</dbReference>
<keyword evidence="3 5" id="KW-0819">tRNA processing</keyword>
<dbReference type="GO" id="GO:1990481">
    <property type="term" value="P:mRNA pseudouridine synthesis"/>
    <property type="evidence" value="ECO:0007669"/>
    <property type="project" value="TreeGrafter"/>
</dbReference>
<dbReference type="GO" id="GO:0003723">
    <property type="term" value="F:RNA binding"/>
    <property type="evidence" value="ECO:0007669"/>
    <property type="project" value="InterPro"/>
</dbReference>
<evidence type="ECO:0000313" key="10">
    <source>
        <dbReference type="Proteomes" id="UP000316181"/>
    </source>
</evidence>
<keyword evidence="4 5" id="KW-0413">Isomerase</keyword>
<evidence type="ECO:0000256" key="4">
    <source>
        <dbReference type="ARBA" id="ARBA00023235"/>
    </source>
</evidence>
<dbReference type="Gene3D" id="3.30.2350.10">
    <property type="entry name" value="Pseudouridine synthase"/>
    <property type="match status" value="1"/>
</dbReference>
<evidence type="ECO:0000256" key="2">
    <source>
        <dbReference type="ARBA" id="ARBA00005642"/>
    </source>
</evidence>
<evidence type="ECO:0000313" key="9">
    <source>
        <dbReference type="EMBL" id="TQK75446.1"/>
    </source>
</evidence>
<dbReference type="SUPFAM" id="SSF88697">
    <property type="entry name" value="PUA domain-like"/>
    <property type="match status" value="1"/>
</dbReference>
<dbReference type="PANTHER" id="PTHR13767:SF2">
    <property type="entry name" value="PSEUDOURIDYLATE SYNTHASE TRUB1"/>
    <property type="match status" value="1"/>
</dbReference>
<dbReference type="GO" id="GO:0160148">
    <property type="term" value="F:tRNA pseudouridine(55) synthase activity"/>
    <property type="evidence" value="ECO:0007669"/>
    <property type="project" value="UniProtKB-EC"/>
</dbReference>
<accession>A0A542SLE5</accession>